<protein>
    <recommendedName>
        <fullName evidence="4">DUF1275 domain-containing protein</fullName>
    </recommendedName>
</protein>
<keyword evidence="1" id="KW-0472">Membrane</keyword>
<keyword evidence="1" id="KW-1133">Transmembrane helix</keyword>
<feature type="transmembrane region" description="Helical" evidence="1">
    <location>
        <begin position="65"/>
        <end position="86"/>
    </location>
</feature>
<dbReference type="PANTHER" id="PTHR37488:SF2">
    <property type="entry name" value="DUF1275 DOMAIN-CONTAINING PROTEIN"/>
    <property type="match status" value="1"/>
</dbReference>
<evidence type="ECO:0000313" key="2">
    <source>
        <dbReference type="EMBL" id="KAJ9666694.1"/>
    </source>
</evidence>
<dbReference type="EMBL" id="JAPDRL010000017">
    <property type="protein sequence ID" value="KAJ9666694.1"/>
    <property type="molecule type" value="Genomic_DNA"/>
</dbReference>
<name>A0ABQ9NZK2_9PEZI</name>
<reference evidence="2" key="1">
    <citation type="submission" date="2022-10" db="EMBL/GenBank/DDBJ databases">
        <title>Culturing micro-colonial fungi from biological soil crusts in the Mojave desert and describing Neophaeococcomyces mojavensis, and introducing the new genera and species Taxawa tesnikishii.</title>
        <authorList>
            <person name="Kurbessoian T."/>
            <person name="Stajich J.E."/>
        </authorList>
    </citation>
    <scope>NUCLEOTIDE SEQUENCE</scope>
    <source>
        <strain evidence="2">TK_1</strain>
    </source>
</reference>
<gene>
    <name evidence="2" type="ORF">H2201_003098</name>
</gene>
<feature type="transmembrane region" description="Helical" evidence="1">
    <location>
        <begin position="152"/>
        <end position="168"/>
    </location>
</feature>
<organism evidence="2 3">
    <name type="scientific">Coniosporium apollinis</name>
    <dbReference type="NCBI Taxonomy" id="61459"/>
    <lineage>
        <taxon>Eukaryota</taxon>
        <taxon>Fungi</taxon>
        <taxon>Dikarya</taxon>
        <taxon>Ascomycota</taxon>
        <taxon>Pezizomycotina</taxon>
        <taxon>Dothideomycetes</taxon>
        <taxon>Dothideomycetes incertae sedis</taxon>
        <taxon>Coniosporium</taxon>
    </lineage>
</organism>
<dbReference type="InterPro" id="IPR010699">
    <property type="entry name" value="DUF1275"/>
</dbReference>
<keyword evidence="1" id="KW-0812">Transmembrane</keyword>
<proteinExistence type="predicted"/>
<evidence type="ECO:0000256" key="1">
    <source>
        <dbReference type="SAM" id="Phobius"/>
    </source>
</evidence>
<evidence type="ECO:0008006" key="4">
    <source>
        <dbReference type="Google" id="ProtNLM"/>
    </source>
</evidence>
<evidence type="ECO:0000313" key="3">
    <source>
        <dbReference type="Proteomes" id="UP001172684"/>
    </source>
</evidence>
<feature type="transmembrane region" description="Helical" evidence="1">
    <location>
        <begin position="98"/>
        <end position="117"/>
    </location>
</feature>
<accession>A0ABQ9NZK2</accession>
<dbReference type="Pfam" id="PF06912">
    <property type="entry name" value="DUF1275"/>
    <property type="match status" value="1"/>
</dbReference>
<keyword evidence="3" id="KW-1185">Reference proteome</keyword>
<feature type="transmembrane region" description="Helical" evidence="1">
    <location>
        <begin position="37"/>
        <end position="58"/>
    </location>
</feature>
<sequence>MTFVWYRAFVSKQTGNTVLVALAALESQAVVQTEPHVVISLCVFIAGVAIFGHIGHLIGQHRRVWLIISNVLQTALVFGATALRFWGSDSSNGPESVGVVALLALAMSGQIALALCVKMPELNTTMITGALVMLAVDRNIFKRKNLARNRRVLSLFTIVAGGFIGAAIDRYYSPTFSLLLVATIKTIVTIMFLFNRGTKQRRINLEGTTENARSSVTFLKVIWGD</sequence>
<comment type="caution">
    <text evidence="2">The sequence shown here is derived from an EMBL/GenBank/DDBJ whole genome shotgun (WGS) entry which is preliminary data.</text>
</comment>
<dbReference type="Proteomes" id="UP001172684">
    <property type="component" value="Unassembled WGS sequence"/>
</dbReference>
<dbReference type="PANTHER" id="PTHR37488">
    <property type="entry name" value="DUF1275 DOMAIN-CONTAINING PROTEIN"/>
    <property type="match status" value="1"/>
</dbReference>
<feature type="transmembrane region" description="Helical" evidence="1">
    <location>
        <begin position="174"/>
        <end position="194"/>
    </location>
</feature>